<dbReference type="InterPro" id="IPR020846">
    <property type="entry name" value="MFS_dom"/>
</dbReference>
<accession>A0A8J6HME0</accession>
<dbReference type="InterPro" id="IPR005828">
    <property type="entry name" value="MFS_sugar_transport-like"/>
</dbReference>
<protein>
    <recommendedName>
        <fullName evidence="6">Major facilitator superfamily (MFS) profile domain-containing protein</fullName>
    </recommendedName>
</protein>
<evidence type="ECO:0000256" key="2">
    <source>
        <dbReference type="ARBA" id="ARBA00022692"/>
    </source>
</evidence>
<evidence type="ECO:0000313" key="8">
    <source>
        <dbReference type="Proteomes" id="UP000719412"/>
    </source>
</evidence>
<dbReference type="GO" id="GO:0016020">
    <property type="term" value="C:membrane"/>
    <property type="evidence" value="ECO:0007669"/>
    <property type="project" value="UniProtKB-SubCell"/>
</dbReference>
<comment type="caution">
    <text evidence="7">The sequence shown here is derived from an EMBL/GenBank/DDBJ whole genome shotgun (WGS) entry which is preliminary data.</text>
</comment>
<feature type="transmembrane region" description="Helical" evidence="5">
    <location>
        <begin position="111"/>
        <end position="140"/>
    </location>
</feature>
<keyword evidence="2 5" id="KW-0812">Transmembrane</keyword>
<gene>
    <name evidence="7" type="ORF">GEV33_004945</name>
</gene>
<reference evidence="7" key="2">
    <citation type="submission" date="2021-08" db="EMBL/GenBank/DDBJ databases">
        <authorList>
            <person name="Eriksson T."/>
        </authorList>
    </citation>
    <scope>NUCLEOTIDE SEQUENCE</scope>
    <source>
        <strain evidence="7">Stoneville</strain>
        <tissue evidence="7">Whole head</tissue>
    </source>
</reference>
<proteinExistence type="predicted"/>
<evidence type="ECO:0000256" key="1">
    <source>
        <dbReference type="ARBA" id="ARBA00004141"/>
    </source>
</evidence>
<keyword evidence="3 5" id="KW-1133">Transmembrane helix</keyword>
<feature type="transmembrane region" description="Helical" evidence="5">
    <location>
        <begin position="47"/>
        <end position="64"/>
    </location>
</feature>
<evidence type="ECO:0000313" key="7">
    <source>
        <dbReference type="EMBL" id="KAH0817846.1"/>
    </source>
</evidence>
<dbReference type="InterPro" id="IPR005829">
    <property type="entry name" value="Sugar_transporter_CS"/>
</dbReference>
<dbReference type="PANTHER" id="PTHR48021:SF32">
    <property type="entry name" value="FACILITATED TREHALOSE TRANSPORTER TRET1-2 HOMOLOG-LIKE PROTEIN"/>
    <property type="match status" value="1"/>
</dbReference>
<dbReference type="InterPro" id="IPR036259">
    <property type="entry name" value="MFS_trans_sf"/>
</dbReference>
<keyword evidence="4 5" id="KW-0472">Membrane</keyword>
<dbReference type="Pfam" id="PF00083">
    <property type="entry name" value="Sugar_tr"/>
    <property type="match status" value="1"/>
</dbReference>
<comment type="subcellular location">
    <subcellularLocation>
        <location evidence="1">Membrane</location>
        <topology evidence="1">Multi-pass membrane protein</topology>
    </subcellularLocation>
</comment>
<dbReference type="InterPro" id="IPR050549">
    <property type="entry name" value="MFS_Trehalose_Transporter"/>
</dbReference>
<organism evidence="7 8">
    <name type="scientific">Tenebrio molitor</name>
    <name type="common">Yellow mealworm beetle</name>
    <dbReference type="NCBI Taxonomy" id="7067"/>
    <lineage>
        <taxon>Eukaryota</taxon>
        <taxon>Metazoa</taxon>
        <taxon>Ecdysozoa</taxon>
        <taxon>Arthropoda</taxon>
        <taxon>Hexapoda</taxon>
        <taxon>Insecta</taxon>
        <taxon>Pterygota</taxon>
        <taxon>Neoptera</taxon>
        <taxon>Endopterygota</taxon>
        <taxon>Coleoptera</taxon>
        <taxon>Polyphaga</taxon>
        <taxon>Cucujiformia</taxon>
        <taxon>Tenebrionidae</taxon>
        <taxon>Tenebrio</taxon>
    </lineage>
</organism>
<dbReference type="GO" id="GO:0022857">
    <property type="term" value="F:transmembrane transporter activity"/>
    <property type="evidence" value="ECO:0007669"/>
    <property type="project" value="InterPro"/>
</dbReference>
<evidence type="ECO:0000259" key="6">
    <source>
        <dbReference type="PROSITE" id="PS50850"/>
    </source>
</evidence>
<dbReference type="PROSITE" id="PS00216">
    <property type="entry name" value="SUGAR_TRANSPORT_1"/>
    <property type="match status" value="1"/>
</dbReference>
<evidence type="ECO:0000256" key="5">
    <source>
        <dbReference type="SAM" id="Phobius"/>
    </source>
</evidence>
<dbReference type="Gene3D" id="1.20.1250.20">
    <property type="entry name" value="MFS general substrate transporter like domains"/>
    <property type="match status" value="1"/>
</dbReference>
<evidence type="ECO:0000256" key="3">
    <source>
        <dbReference type="ARBA" id="ARBA00022989"/>
    </source>
</evidence>
<evidence type="ECO:0000256" key="4">
    <source>
        <dbReference type="ARBA" id="ARBA00023136"/>
    </source>
</evidence>
<keyword evidence="8" id="KW-1185">Reference proteome</keyword>
<name>A0A8J6HME0_TENMO</name>
<sequence>MSQAKVLDRLLQATQQLPPKGLGAITNPIGSILSGVVAEYFGRKRSIQISSVPFILGWLCIGLADNIHLLYVGRLVTGVAAGMSSACYTYVSEVSTPENRGIFQTLGPICASFGILLTYTLGYFLNWATVAFLSVVFSIFTPETTPKALLVTCGSEETWLWPSRKCCNTPRERRVSAAPPKKCT</sequence>
<dbReference type="PANTHER" id="PTHR48021">
    <property type="match status" value="1"/>
</dbReference>
<dbReference type="PROSITE" id="PS50850">
    <property type="entry name" value="MFS"/>
    <property type="match status" value="1"/>
</dbReference>
<dbReference type="EMBL" id="JABDTM020018750">
    <property type="protein sequence ID" value="KAH0817846.1"/>
    <property type="molecule type" value="Genomic_DNA"/>
</dbReference>
<reference evidence="7" key="1">
    <citation type="journal article" date="2020" name="J Insects Food Feed">
        <title>The yellow mealworm (Tenebrio molitor) genome: a resource for the emerging insects as food and feed industry.</title>
        <authorList>
            <person name="Eriksson T."/>
            <person name="Andere A."/>
            <person name="Kelstrup H."/>
            <person name="Emery V."/>
            <person name="Picard C."/>
        </authorList>
    </citation>
    <scope>NUCLEOTIDE SEQUENCE</scope>
    <source>
        <strain evidence="7">Stoneville</strain>
        <tissue evidence="7">Whole head</tissue>
    </source>
</reference>
<feature type="domain" description="Major facilitator superfamily (MFS) profile" evidence="6">
    <location>
        <begin position="1"/>
        <end position="184"/>
    </location>
</feature>
<dbReference type="AlphaFoldDB" id="A0A8J6HME0"/>
<dbReference type="SUPFAM" id="SSF103473">
    <property type="entry name" value="MFS general substrate transporter"/>
    <property type="match status" value="1"/>
</dbReference>
<dbReference type="Proteomes" id="UP000719412">
    <property type="component" value="Unassembled WGS sequence"/>
</dbReference>